<reference evidence="3" key="1">
    <citation type="submission" date="2023-06" db="EMBL/GenBank/DDBJ databases">
        <title>Draft genome of Marssonina rosae.</title>
        <authorList>
            <person name="Cheng Q."/>
        </authorList>
    </citation>
    <scope>NUCLEOTIDE SEQUENCE</scope>
    <source>
        <strain evidence="3">R4</strain>
    </source>
</reference>
<keyword evidence="1" id="KW-0175">Coiled coil</keyword>
<accession>A0AAD9SX20</accession>
<proteinExistence type="predicted"/>
<dbReference type="Proteomes" id="UP001285354">
    <property type="component" value="Unassembled WGS sequence"/>
</dbReference>
<protein>
    <submittedName>
        <fullName evidence="3">Uncharacterized protein</fullName>
    </submittedName>
</protein>
<dbReference type="EMBL" id="JAUBYV010000010">
    <property type="protein sequence ID" value="KAK2624504.1"/>
    <property type="molecule type" value="Genomic_DNA"/>
</dbReference>
<evidence type="ECO:0000256" key="2">
    <source>
        <dbReference type="SAM" id="MobiDB-lite"/>
    </source>
</evidence>
<evidence type="ECO:0000313" key="3">
    <source>
        <dbReference type="EMBL" id="KAK2624504.1"/>
    </source>
</evidence>
<dbReference type="AlphaFoldDB" id="A0AAD9SX20"/>
<comment type="caution">
    <text evidence="3">The sequence shown here is derived from an EMBL/GenBank/DDBJ whole genome shotgun (WGS) entry which is preliminary data.</text>
</comment>
<keyword evidence="4" id="KW-1185">Reference proteome</keyword>
<name>A0AAD9SX20_9HELO</name>
<feature type="coiled-coil region" evidence="1">
    <location>
        <begin position="465"/>
        <end position="492"/>
    </location>
</feature>
<feature type="region of interest" description="Disordered" evidence="2">
    <location>
        <begin position="641"/>
        <end position="662"/>
    </location>
</feature>
<gene>
    <name evidence="3" type="ORF">QTJ16_006454</name>
</gene>
<sequence length="662" mass="74288">MACYAVDADLEAGQKDDVIELSKAPVRNKAKPVDFLKPTRYAPTYRSVFTRLPENAAIVPQIKHVNCSYLSTRGVVPNLLDLKKHAQALTILIKNITVSSQAGIIDNENSGVTGAFSFNDGETYDFLNDLSKEYEGPSNPNYLPSHLRPLTSLANVLQQQIQQGTKQTLPDGSIHVIPDMAWVEDICPLHEAADTGVMGPGLPYATLQTLISHANDVLERLDHEFSARGGLLAILPSKEDDKDARALAETTLLGQMILYIQRLVQRLHDLERLYANSMDALAGEAVVPHQALSALGPDGRAGRELVFPQDRFVLVNAGEDVWQYLSRTFDQQDVIEEAVAKNWQRLGVAGEALFREQSSGNEYMRGITAIDITTRYYRLREDPLKTVFVIPAYDRHPGTAATRKMEREPTVVSVVKPVWPERASQWEMKNKEELHQARQDKAALANMQSIVDRLETQRHFLEGAKKTQAAKIRLLEDEIEALRQDIANSPDQNLRRRQEDATSIIRERSNIDAREAKLIADEADLQSQKIALAQQHADLDAAQQEWNTRRNAADQAYNDLNAKKAASLAARDAELAETEQALQDKLIAVWRKEIERVNALRKHLEKKQRWIDKDGKVDPRPGGLTDDQFKTLIADTLTDAERDKLFPPPKECNTPEDVMDLT</sequence>
<organism evidence="3 4">
    <name type="scientific">Diplocarpon rosae</name>
    <dbReference type="NCBI Taxonomy" id="946125"/>
    <lineage>
        <taxon>Eukaryota</taxon>
        <taxon>Fungi</taxon>
        <taxon>Dikarya</taxon>
        <taxon>Ascomycota</taxon>
        <taxon>Pezizomycotina</taxon>
        <taxon>Leotiomycetes</taxon>
        <taxon>Helotiales</taxon>
        <taxon>Drepanopezizaceae</taxon>
        <taxon>Diplocarpon</taxon>
    </lineage>
</organism>
<evidence type="ECO:0000256" key="1">
    <source>
        <dbReference type="SAM" id="Coils"/>
    </source>
</evidence>
<evidence type="ECO:0000313" key="4">
    <source>
        <dbReference type="Proteomes" id="UP001285354"/>
    </source>
</evidence>